<dbReference type="AlphaFoldDB" id="A0A542E632"/>
<dbReference type="InterPro" id="IPR042261">
    <property type="entry name" value="Lsr2-like_dimerization"/>
</dbReference>
<evidence type="ECO:0000256" key="2">
    <source>
        <dbReference type="SAM" id="MobiDB-lite"/>
    </source>
</evidence>
<feature type="domain" description="Lsr2 DNA-binding" evidence="4">
    <location>
        <begin position="102"/>
        <end position="134"/>
    </location>
</feature>
<dbReference type="GO" id="GO:0016746">
    <property type="term" value="F:acyltransferase activity"/>
    <property type="evidence" value="ECO:0007669"/>
    <property type="project" value="InterPro"/>
</dbReference>
<feature type="region of interest" description="Disordered" evidence="2">
    <location>
        <begin position="62"/>
        <end position="99"/>
    </location>
</feature>
<dbReference type="Proteomes" id="UP000317893">
    <property type="component" value="Unassembled WGS sequence"/>
</dbReference>
<dbReference type="EMBL" id="VFMN01000001">
    <property type="protein sequence ID" value="TQJ10795.1"/>
    <property type="molecule type" value="Genomic_DNA"/>
</dbReference>
<dbReference type="Gene3D" id="4.10.320.10">
    <property type="entry name" value="E3-binding domain"/>
    <property type="match status" value="1"/>
</dbReference>
<proteinExistence type="predicted"/>
<dbReference type="RefSeq" id="WP_141849972.1">
    <property type="nucleotide sequence ID" value="NZ_BAAAPR010000010.1"/>
</dbReference>
<keyword evidence="6" id="KW-1185">Reference proteome</keyword>
<accession>A0A542E632</accession>
<sequence length="137" mass="14823">MARREIVTLTDDLDGSEGAHTVTFSLEGTTWQVDLGERNREALKNALKPFVDAAREVASGTVREVAPRPARTELGEAPDHSPDLAGWASAKRTSVPARGESRARLIRAWSAEQGHPLPSRGRIPREVVAAYDAATRG</sequence>
<evidence type="ECO:0000259" key="4">
    <source>
        <dbReference type="Pfam" id="PF23359"/>
    </source>
</evidence>
<organism evidence="5 6">
    <name type="scientific">Lapillicoccus jejuensis</name>
    <dbReference type="NCBI Taxonomy" id="402171"/>
    <lineage>
        <taxon>Bacteria</taxon>
        <taxon>Bacillati</taxon>
        <taxon>Actinomycetota</taxon>
        <taxon>Actinomycetes</taxon>
        <taxon>Micrococcales</taxon>
        <taxon>Intrasporangiaceae</taxon>
        <taxon>Lapillicoccus</taxon>
    </lineage>
</organism>
<evidence type="ECO:0000313" key="5">
    <source>
        <dbReference type="EMBL" id="TQJ10795.1"/>
    </source>
</evidence>
<evidence type="ECO:0000259" key="3">
    <source>
        <dbReference type="Pfam" id="PF11774"/>
    </source>
</evidence>
<name>A0A542E632_9MICO</name>
<dbReference type="GO" id="GO:0003677">
    <property type="term" value="F:DNA binding"/>
    <property type="evidence" value="ECO:0007669"/>
    <property type="project" value="UniProtKB-KW"/>
</dbReference>
<dbReference type="Gene3D" id="3.30.60.230">
    <property type="entry name" value="Lsr2, dimerization domain"/>
    <property type="match status" value="1"/>
</dbReference>
<comment type="caution">
    <text evidence="5">The sequence shown here is derived from an EMBL/GenBank/DDBJ whole genome shotgun (WGS) entry which is preliminary data.</text>
</comment>
<dbReference type="OrthoDB" id="4113332at2"/>
<dbReference type="InterPro" id="IPR024412">
    <property type="entry name" value="Lsr2_dim_dom"/>
</dbReference>
<feature type="compositionally biased region" description="Basic and acidic residues" evidence="2">
    <location>
        <begin position="70"/>
        <end position="82"/>
    </location>
</feature>
<dbReference type="InterPro" id="IPR055370">
    <property type="entry name" value="Lsr2_DNA-bd"/>
</dbReference>
<evidence type="ECO:0000256" key="1">
    <source>
        <dbReference type="ARBA" id="ARBA00023125"/>
    </source>
</evidence>
<protein>
    <submittedName>
        <fullName evidence="5">Lsr2 protein</fullName>
    </submittedName>
</protein>
<gene>
    <name evidence="5" type="ORF">FB458_3935</name>
</gene>
<keyword evidence="1" id="KW-0238">DNA-binding</keyword>
<dbReference type="InterPro" id="IPR036625">
    <property type="entry name" value="E3-bd_dom_sf"/>
</dbReference>
<dbReference type="Pfam" id="PF11774">
    <property type="entry name" value="Lsr2"/>
    <property type="match status" value="1"/>
</dbReference>
<dbReference type="Pfam" id="PF23359">
    <property type="entry name" value="Lsr2_DNA-bd"/>
    <property type="match status" value="1"/>
</dbReference>
<feature type="domain" description="Lsr2 dimerization" evidence="3">
    <location>
        <begin position="1"/>
        <end position="57"/>
    </location>
</feature>
<reference evidence="5 6" key="1">
    <citation type="submission" date="2019-06" db="EMBL/GenBank/DDBJ databases">
        <title>Sequencing the genomes of 1000 actinobacteria strains.</title>
        <authorList>
            <person name="Klenk H.-P."/>
        </authorList>
    </citation>
    <scope>NUCLEOTIDE SEQUENCE [LARGE SCALE GENOMIC DNA]</scope>
    <source>
        <strain evidence="5 6">DSM 18607</strain>
    </source>
</reference>
<evidence type="ECO:0000313" key="6">
    <source>
        <dbReference type="Proteomes" id="UP000317893"/>
    </source>
</evidence>